<keyword evidence="6" id="KW-0239">DNA-directed DNA polymerase</keyword>
<dbReference type="InterPro" id="IPR029460">
    <property type="entry name" value="DNAPol_HHH"/>
</dbReference>
<sequence length="1126" mass="123949">MHTLLACRSDFSIGESILTPDEIVEAATALGQTVVGLTDTMSVTGLVSLSQAAKKAGIKPIIGVRLRISEDAKWRPNKDLKEKKKDMPKSFFATVYIRSEAGLKAVYRLLTLANSETHFYYHAMLDWPDVQSELMALQSSDYALVLGDEQGIYQHAAFDDIRADCITLMNHYGHAIYLPIVAVNTPYYGRINKLSIETHRSYGLPLLAIRPAYYDAGHADAQEVMAAVCENAKASDGYFRSRFNRDMHPMNAQDFVAEAMKAAQHLIKRGVPDAGSMMSKAVLTTMGFADGVTYLWAKQPPSLPKLADDEYAALVAECQKGFLDRFKAPMFGHTPSAQEQMQTYLPRLQYELGVLKKLGFAPYFLTVQNIVRFSKSNGILVGPGRGSVGGSLVAYLMGITDIDPIRFGLLFERFINPERLDLPDADLDFMSERRGEIIEYLIQTFGEDRVAGVSNFSTLGSASAIRDVSRVLGIPEREFSVSKMVPKEHGQPVGLEEAARQVAGIKEFADKNAALWPLMLRLEGTTRNMAQHAAGVVVAGAPLTDFAVVEKRKETAVVNWDKRVIEEQGLVKIDVLGLSTLDIIAHALRYIEEGTGRKVAINEIPLDDPLVLQKFAQGDTSGVFQFEGSGMRKLLRDLGSMTGSVSFEDITACTALYRPGPMESGMMDSFAKRKRGDEAVEYLHPSTVPYTEETFGILVYQEQVMKLSQTVAGYSGPDADKLRKIMGKKLPEEMAKEHDKFVAGCVATVGCTEEWAGELFGLISGWAGYGFNKSHAAAYSLISYQSMWLKTHYPLEFYAATMTVVSEEKLLGLMRDAKSQGVVVSYPDINKSSGRFEIVRGANEIVVPFQRIKGISIKTVDAILKARAQSPFYSMADFVARVEKRACNIKAQTALDRVGAFASVEPGQPSQNDPCRVRDQVELMPSLVSDYVPINREMHRDGATKDAIIDLSDEYRAALGPASGRDGLPCKPHFGRGAKVMVITDAPSAEEEGNGMFGYARANTGVLDAMQDADLSMQEVYWTGLLKRPKRGGRIAAEEIGQHKPYLMREIEALKPTVIVALGSSIVREFLPTLKGKVSDFAGDVLYLKDLDANLVIGFSGGEIYHAPEKQEAMNKVFHVVKELMP</sequence>
<dbReference type="Gene3D" id="1.10.150.870">
    <property type="match status" value="1"/>
</dbReference>
<dbReference type="InterPro" id="IPR004805">
    <property type="entry name" value="DnaE2/DnaE/PolC"/>
</dbReference>
<dbReference type="InterPro" id="IPR016195">
    <property type="entry name" value="Pol/histidinol_Pase-like"/>
</dbReference>
<dbReference type="OrthoDB" id="9803237at2"/>
<dbReference type="InterPro" id="IPR040982">
    <property type="entry name" value="DNA_pol3_finger"/>
</dbReference>
<evidence type="ECO:0000256" key="2">
    <source>
        <dbReference type="ARBA" id="ARBA00019114"/>
    </source>
</evidence>
<keyword evidence="10" id="KW-1185">Reference proteome</keyword>
<dbReference type="Gene3D" id="3.40.470.10">
    <property type="entry name" value="Uracil-DNA glycosylase-like domain"/>
    <property type="match status" value="1"/>
</dbReference>
<keyword evidence="4 9" id="KW-0548">Nucleotidyltransferase</keyword>
<dbReference type="AlphaFoldDB" id="A0A844HRN7"/>
<evidence type="ECO:0000256" key="4">
    <source>
        <dbReference type="ARBA" id="ARBA00022695"/>
    </source>
</evidence>
<dbReference type="InterPro" id="IPR041931">
    <property type="entry name" value="DNA_pol3_alpha_thumb_dom"/>
</dbReference>
<evidence type="ECO:0000256" key="5">
    <source>
        <dbReference type="ARBA" id="ARBA00022705"/>
    </source>
</evidence>
<comment type="caution">
    <text evidence="9">The sequence shown here is derived from an EMBL/GenBank/DDBJ whole genome shotgun (WGS) entry which is preliminary data.</text>
</comment>
<dbReference type="Gene3D" id="3.20.20.140">
    <property type="entry name" value="Metal-dependent hydrolases"/>
    <property type="match status" value="1"/>
</dbReference>
<accession>A0A844HRN7</accession>
<reference evidence="9 10" key="1">
    <citation type="submission" date="2019-11" db="EMBL/GenBank/DDBJ databases">
        <authorList>
            <person name="Dong K."/>
        </authorList>
    </citation>
    <scope>NUCLEOTIDE SEQUENCE [LARGE SCALE GENOMIC DNA]</scope>
    <source>
        <strain evidence="9 10">NBRC 112902</strain>
    </source>
</reference>
<evidence type="ECO:0000256" key="3">
    <source>
        <dbReference type="ARBA" id="ARBA00022679"/>
    </source>
</evidence>
<dbReference type="Pfam" id="PF02811">
    <property type="entry name" value="PHP"/>
    <property type="match status" value="1"/>
</dbReference>
<dbReference type="InterPro" id="IPR003141">
    <property type="entry name" value="Pol/His_phosphatase_N"/>
</dbReference>
<dbReference type="Proteomes" id="UP000449846">
    <property type="component" value="Unassembled WGS sequence"/>
</dbReference>
<dbReference type="InterPro" id="IPR036895">
    <property type="entry name" value="Uracil-DNA_glycosylase-like_sf"/>
</dbReference>
<evidence type="ECO:0000256" key="1">
    <source>
        <dbReference type="ARBA" id="ARBA00012417"/>
    </source>
</evidence>
<evidence type="ECO:0000259" key="8">
    <source>
        <dbReference type="SMART" id="SM00481"/>
    </source>
</evidence>
<dbReference type="Pfam" id="PF07733">
    <property type="entry name" value="DNA_pol3_alpha"/>
    <property type="match status" value="1"/>
</dbReference>
<comment type="catalytic activity">
    <reaction evidence="7">
        <text>DNA(n) + a 2'-deoxyribonucleoside 5'-triphosphate = DNA(n+1) + diphosphate</text>
        <dbReference type="Rhea" id="RHEA:22508"/>
        <dbReference type="Rhea" id="RHEA-COMP:17339"/>
        <dbReference type="Rhea" id="RHEA-COMP:17340"/>
        <dbReference type="ChEBI" id="CHEBI:33019"/>
        <dbReference type="ChEBI" id="CHEBI:61560"/>
        <dbReference type="ChEBI" id="CHEBI:173112"/>
        <dbReference type="EC" id="2.7.7.7"/>
    </reaction>
</comment>
<dbReference type="SMART" id="SM00481">
    <property type="entry name" value="POLIIIAc"/>
    <property type="match status" value="1"/>
</dbReference>
<name>A0A844HRN7_9RHOB</name>
<dbReference type="EMBL" id="WMIG01000013">
    <property type="protein sequence ID" value="MTH61094.1"/>
    <property type="molecule type" value="Genomic_DNA"/>
</dbReference>
<dbReference type="RefSeq" id="WP_155041037.1">
    <property type="nucleotide sequence ID" value="NZ_WMIG01000013.1"/>
</dbReference>
<dbReference type="PANTHER" id="PTHR32294:SF0">
    <property type="entry name" value="DNA POLYMERASE III SUBUNIT ALPHA"/>
    <property type="match status" value="1"/>
</dbReference>
<evidence type="ECO:0000256" key="6">
    <source>
        <dbReference type="ARBA" id="ARBA00022932"/>
    </source>
</evidence>
<keyword evidence="3 9" id="KW-0808">Transferase</keyword>
<dbReference type="GO" id="GO:0008408">
    <property type="term" value="F:3'-5' exonuclease activity"/>
    <property type="evidence" value="ECO:0007669"/>
    <property type="project" value="InterPro"/>
</dbReference>
<proteinExistence type="predicted"/>
<dbReference type="Gene3D" id="1.10.10.1600">
    <property type="entry name" value="Bacterial DNA polymerase III alpha subunit, thumb domain"/>
    <property type="match status" value="1"/>
</dbReference>
<feature type="domain" description="Polymerase/histidinol phosphatase N-terminal" evidence="8">
    <location>
        <begin position="3"/>
        <end position="70"/>
    </location>
</feature>
<dbReference type="InterPro" id="IPR011708">
    <property type="entry name" value="DNA_pol3_alpha_NTPase_dom"/>
</dbReference>
<evidence type="ECO:0000313" key="10">
    <source>
        <dbReference type="Proteomes" id="UP000449846"/>
    </source>
</evidence>
<dbReference type="InterPro" id="IPR005122">
    <property type="entry name" value="Uracil-DNA_glycosylase-like"/>
</dbReference>
<dbReference type="SUPFAM" id="SSF89550">
    <property type="entry name" value="PHP domain-like"/>
    <property type="match status" value="1"/>
</dbReference>
<gene>
    <name evidence="9" type="primary">dnaE</name>
    <name evidence="9" type="ORF">GL300_17945</name>
</gene>
<dbReference type="NCBIfam" id="TIGR00594">
    <property type="entry name" value="polc"/>
    <property type="match status" value="1"/>
</dbReference>
<dbReference type="InterPro" id="IPR004013">
    <property type="entry name" value="PHP_dom"/>
</dbReference>
<dbReference type="Pfam" id="PF14579">
    <property type="entry name" value="HHH_6"/>
    <property type="match status" value="1"/>
</dbReference>
<keyword evidence="5" id="KW-0235">DNA replication</keyword>
<dbReference type="GO" id="GO:0003887">
    <property type="term" value="F:DNA-directed DNA polymerase activity"/>
    <property type="evidence" value="ECO:0007669"/>
    <property type="project" value="UniProtKB-KW"/>
</dbReference>
<dbReference type="Pfam" id="PF17657">
    <property type="entry name" value="DNA_pol3_finger"/>
    <property type="match status" value="1"/>
</dbReference>
<evidence type="ECO:0000256" key="7">
    <source>
        <dbReference type="ARBA" id="ARBA00049244"/>
    </source>
</evidence>
<dbReference type="SUPFAM" id="SSF52141">
    <property type="entry name" value="Uracil-DNA glycosylase-like"/>
    <property type="match status" value="1"/>
</dbReference>
<dbReference type="PANTHER" id="PTHR32294">
    <property type="entry name" value="DNA POLYMERASE III SUBUNIT ALPHA"/>
    <property type="match status" value="1"/>
</dbReference>
<dbReference type="Pfam" id="PF03167">
    <property type="entry name" value="UDG"/>
    <property type="match status" value="1"/>
</dbReference>
<evidence type="ECO:0000313" key="9">
    <source>
        <dbReference type="EMBL" id="MTH61094.1"/>
    </source>
</evidence>
<dbReference type="EC" id="2.7.7.7" evidence="1"/>
<organism evidence="9 10">
    <name type="scientific">Paracoccus litorisediminis</name>
    <dbReference type="NCBI Taxonomy" id="2006130"/>
    <lineage>
        <taxon>Bacteria</taxon>
        <taxon>Pseudomonadati</taxon>
        <taxon>Pseudomonadota</taxon>
        <taxon>Alphaproteobacteria</taxon>
        <taxon>Rhodobacterales</taxon>
        <taxon>Paracoccaceae</taxon>
        <taxon>Paracoccus</taxon>
    </lineage>
</organism>
<dbReference type="GO" id="GO:0006260">
    <property type="term" value="P:DNA replication"/>
    <property type="evidence" value="ECO:0007669"/>
    <property type="project" value="UniProtKB-KW"/>
</dbReference>
<protein>
    <recommendedName>
        <fullName evidence="2">DNA polymerase III subunit alpha</fullName>
        <ecNumber evidence="1">2.7.7.7</ecNumber>
    </recommendedName>
</protein>